<proteinExistence type="predicted"/>
<keyword evidence="2" id="KW-0472">Membrane</keyword>
<dbReference type="RefSeq" id="WP_062635337.1">
    <property type="nucleotide sequence ID" value="NZ_OCSU01000003.1"/>
</dbReference>
<evidence type="ECO:0000313" key="3">
    <source>
        <dbReference type="EMBL" id="SOE88760.1"/>
    </source>
</evidence>
<feature type="region of interest" description="Disordered" evidence="1">
    <location>
        <begin position="55"/>
        <end position="74"/>
    </location>
</feature>
<protein>
    <submittedName>
        <fullName evidence="3">Uncharacterized protein</fullName>
    </submittedName>
</protein>
<dbReference type="EMBL" id="OCSU01000003">
    <property type="protein sequence ID" value="SOE88760.1"/>
    <property type="molecule type" value="Genomic_DNA"/>
</dbReference>
<keyword evidence="4" id="KW-1185">Reference proteome</keyword>
<evidence type="ECO:0000256" key="1">
    <source>
        <dbReference type="SAM" id="MobiDB-lite"/>
    </source>
</evidence>
<name>A0A7Z7IDP9_9BURK</name>
<sequence>MNEFLGTLIRLTGSALSSRVTVGDVVNVLFALSLLALVALVLLVHEGIESRRSREALRGHATREAHHGWLRHRH</sequence>
<reference evidence="3 4" key="1">
    <citation type="submission" date="2017-09" db="EMBL/GenBank/DDBJ databases">
        <authorList>
            <person name="Varghese N."/>
            <person name="Submissions S."/>
        </authorList>
    </citation>
    <scope>NUCLEOTIDE SEQUENCE [LARGE SCALE GENOMIC DNA]</scope>
    <source>
        <strain evidence="3 4">OK806</strain>
    </source>
</reference>
<gene>
    <name evidence="3" type="ORF">SAMN05446927_7382</name>
</gene>
<dbReference type="AlphaFoldDB" id="A0A7Z7IDP9"/>
<accession>A0A7Z7IDP9</accession>
<dbReference type="Proteomes" id="UP000219522">
    <property type="component" value="Unassembled WGS sequence"/>
</dbReference>
<comment type="caution">
    <text evidence="3">The sequence shown here is derived from an EMBL/GenBank/DDBJ whole genome shotgun (WGS) entry which is preliminary data.</text>
</comment>
<feature type="transmembrane region" description="Helical" evidence="2">
    <location>
        <begin position="27"/>
        <end position="44"/>
    </location>
</feature>
<keyword evidence="2" id="KW-1133">Transmembrane helix</keyword>
<evidence type="ECO:0000313" key="4">
    <source>
        <dbReference type="Proteomes" id="UP000219522"/>
    </source>
</evidence>
<organism evidence="3 4">
    <name type="scientific">Caballeronia arationis</name>
    <dbReference type="NCBI Taxonomy" id="1777142"/>
    <lineage>
        <taxon>Bacteria</taxon>
        <taxon>Pseudomonadati</taxon>
        <taxon>Pseudomonadota</taxon>
        <taxon>Betaproteobacteria</taxon>
        <taxon>Burkholderiales</taxon>
        <taxon>Burkholderiaceae</taxon>
        <taxon>Caballeronia</taxon>
    </lineage>
</organism>
<keyword evidence="2" id="KW-0812">Transmembrane</keyword>
<evidence type="ECO:0000256" key="2">
    <source>
        <dbReference type="SAM" id="Phobius"/>
    </source>
</evidence>
<feature type="compositionally biased region" description="Basic and acidic residues" evidence="1">
    <location>
        <begin position="55"/>
        <end position="67"/>
    </location>
</feature>